<feature type="domain" description="ABC transmembrane type-1" evidence="6">
    <location>
        <begin position="199"/>
        <end position="388"/>
    </location>
</feature>
<feature type="non-terminal residue" evidence="7">
    <location>
        <position position="388"/>
    </location>
</feature>
<sequence>MAIPPLLVCLGDGALVILFFFITGLHHEHSYLENEQAADYAWDTSLLDVVVLAGVRLAILSAIWLYAEHKVSQAIEKDAAIYRPSIFLQIIAVGLPLASAAHAAAKLVLLADEHKHASGATQGLAIATAAVAVAGAFASGLLGTTLSSEMRRRQARHLLDAHETASGNDPEKGEANKKPPKVDLKRLISLAKPEKWLLAGGTFAMVFSSGATIAAPYLFGQVIDAATAKADAQHKLDRQILYLGIVYGVGSFAAFVRAWLFTWAGQRLVARVRRRVFAAIVRQDISFFDTNRTGELTNRLASDTQVIQNSVTVNISMLLRYVVQIVGSLIVMFFLSWRLTLVLLSVVPPVVIGAVFYGKQVRNLRKKFQDELAKASANAEETFSNIRT</sequence>
<feature type="transmembrane region" description="Helical" evidence="5">
    <location>
        <begin position="86"/>
        <end position="105"/>
    </location>
</feature>
<dbReference type="InterPro" id="IPR039421">
    <property type="entry name" value="Type_1_exporter"/>
</dbReference>
<dbReference type="InterPro" id="IPR011527">
    <property type="entry name" value="ABC1_TM_dom"/>
</dbReference>
<dbReference type="GO" id="GO:0005524">
    <property type="term" value="F:ATP binding"/>
    <property type="evidence" value="ECO:0007669"/>
    <property type="project" value="InterPro"/>
</dbReference>
<evidence type="ECO:0000256" key="3">
    <source>
        <dbReference type="ARBA" id="ARBA00022989"/>
    </source>
</evidence>
<organism evidence="7 8">
    <name type="scientific">Monosiga brevicollis</name>
    <name type="common">Choanoflagellate</name>
    <dbReference type="NCBI Taxonomy" id="81824"/>
    <lineage>
        <taxon>Eukaryota</taxon>
        <taxon>Choanoflagellata</taxon>
        <taxon>Craspedida</taxon>
        <taxon>Salpingoecidae</taxon>
        <taxon>Monosiga</taxon>
    </lineage>
</organism>
<feature type="transmembrane region" description="Helical" evidence="5">
    <location>
        <begin position="196"/>
        <end position="219"/>
    </location>
</feature>
<evidence type="ECO:0000256" key="2">
    <source>
        <dbReference type="ARBA" id="ARBA00022692"/>
    </source>
</evidence>
<feature type="transmembrane region" description="Helical" evidence="5">
    <location>
        <begin position="239"/>
        <end position="265"/>
    </location>
</feature>
<keyword evidence="4 5" id="KW-0472">Membrane</keyword>
<keyword evidence="8" id="KW-1185">Reference proteome</keyword>
<dbReference type="Gene3D" id="1.20.1560.10">
    <property type="entry name" value="ABC transporter type 1, transmembrane domain"/>
    <property type="match status" value="1"/>
</dbReference>
<evidence type="ECO:0000256" key="4">
    <source>
        <dbReference type="ARBA" id="ARBA00023136"/>
    </source>
</evidence>
<dbReference type="InterPro" id="IPR036640">
    <property type="entry name" value="ABC1_TM_sf"/>
</dbReference>
<dbReference type="SUPFAM" id="SSF90123">
    <property type="entry name" value="ABC transporter transmembrane region"/>
    <property type="match status" value="1"/>
</dbReference>
<dbReference type="KEGG" id="mbr:MONBRDRAFT_34532"/>
<keyword evidence="2 5" id="KW-0812">Transmembrane</keyword>
<proteinExistence type="predicted"/>
<feature type="transmembrane region" description="Helical" evidence="5">
    <location>
        <begin position="7"/>
        <end position="26"/>
    </location>
</feature>
<dbReference type="RefSeq" id="XP_001750377.1">
    <property type="nucleotide sequence ID" value="XM_001750325.1"/>
</dbReference>
<evidence type="ECO:0000313" key="8">
    <source>
        <dbReference type="Proteomes" id="UP000001357"/>
    </source>
</evidence>
<keyword evidence="3 5" id="KW-1133">Transmembrane helix</keyword>
<dbReference type="PROSITE" id="PS50929">
    <property type="entry name" value="ABC_TM1F"/>
    <property type="match status" value="1"/>
</dbReference>
<dbReference type="PANTHER" id="PTHR43394">
    <property type="entry name" value="ATP-DEPENDENT PERMEASE MDL1, MITOCHONDRIAL"/>
    <property type="match status" value="1"/>
</dbReference>
<dbReference type="GO" id="GO:0140359">
    <property type="term" value="F:ABC-type transporter activity"/>
    <property type="evidence" value="ECO:0007669"/>
    <property type="project" value="InterPro"/>
</dbReference>
<name>A9VCC6_MONBE</name>
<dbReference type="STRING" id="81824.A9VCC6"/>
<dbReference type="PANTHER" id="PTHR43394:SF1">
    <property type="entry name" value="ATP-BINDING CASSETTE SUB-FAMILY B MEMBER 10, MITOCHONDRIAL"/>
    <property type="match status" value="1"/>
</dbReference>
<dbReference type="InParanoid" id="A9VCC6"/>
<gene>
    <name evidence="7" type="ORF">MONBRDRAFT_34532</name>
</gene>
<feature type="transmembrane region" description="Helical" evidence="5">
    <location>
        <begin position="125"/>
        <end position="146"/>
    </location>
</feature>
<dbReference type="AlphaFoldDB" id="A9VCC6"/>
<dbReference type="eggNOG" id="KOG0058">
    <property type="taxonomic scope" value="Eukaryota"/>
</dbReference>
<dbReference type="GO" id="GO:0016020">
    <property type="term" value="C:membrane"/>
    <property type="evidence" value="ECO:0007669"/>
    <property type="project" value="UniProtKB-SubCell"/>
</dbReference>
<evidence type="ECO:0000259" key="6">
    <source>
        <dbReference type="PROSITE" id="PS50929"/>
    </source>
</evidence>
<feature type="transmembrane region" description="Helical" evidence="5">
    <location>
        <begin position="341"/>
        <end position="358"/>
    </location>
</feature>
<evidence type="ECO:0000313" key="7">
    <source>
        <dbReference type="EMBL" id="EDQ84876.1"/>
    </source>
</evidence>
<comment type="subcellular location">
    <subcellularLocation>
        <location evidence="1">Membrane</location>
        <topology evidence="1">Multi-pass membrane protein</topology>
    </subcellularLocation>
</comment>
<evidence type="ECO:0000256" key="1">
    <source>
        <dbReference type="ARBA" id="ARBA00004141"/>
    </source>
</evidence>
<feature type="transmembrane region" description="Helical" evidence="5">
    <location>
        <begin position="46"/>
        <end position="66"/>
    </location>
</feature>
<feature type="transmembrane region" description="Helical" evidence="5">
    <location>
        <begin position="318"/>
        <end position="335"/>
    </location>
</feature>
<dbReference type="Pfam" id="PF00664">
    <property type="entry name" value="ABC_membrane"/>
    <property type="match status" value="1"/>
</dbReference>
<dbReference type="EMBL" id="CH991580">
    <property type="protein sequence ID" value="EDQ84876.1"/>
    <property type="molecule type" value="Genomic_DNA"/>
</dbReference>
<reference evidence="7 8" key="1">
    <citation type="journal article" date="2008" name="Nature">
        <title>The genome of the choanoflagellate Monosiga brevicollis and the origin of metazoans.</title>
        <authorList>
            <consortium name="JGI Sequencing"/>
            <person name="King N."/>
            <person name="Westbrook M.J."/>
            <person name="Young S.L."/>
            <person name="Kuo A."/>
            <person name="Abedin M."/>
            <person name="Chapman J."/>
            <person name="Fairclough S."/>
            <person name="Hellsten U."/>
            <person name="Isogai Y."/>
            <person name="Letunic I."/>
            <person name="Marr M."/>
            <person name="Pincus D."/>
            <person name="Putnam N."/>
            <person name="Rokas A."/>
            <person name="Wright K.J."/>
            <person name="Zuzow R."/>
            <person name="Dirks W."/>
            <person name="Good M."/>
            <person name="Goodstein D."/>
            <person name="Lemons D."/>
            <person name="Li W."/>
            <person name="Lyons J.B."/>
            <person name="Morris A."/>
            <person name="Nichols S."/>
            <person name="Richter D.J."/>
            <person name="Salamov A."/>
            <person name="Bork P."/>
            <person name="Lim W.A."/>
            <person name="Manning G."/>
            <person name="Miller W.T."/>
            <person name="McGinnis W."/>
            <person name="Shapiro H."/>
            <person name="Tjian R."/>
            <person name="Grigoriev I.V."/>
            <person name="Rokhsar D."/>
        </authorList>
    </citation>
    <scope>NUCLEOTIDE SEQUENCE [LARGE SCALE GENOMIC DNA]</scope>
    <source>
        <strain evidence="8">MX1 / ATCC 50154</strain>
    </source>
</reference>
<dbReference type="Proteomes" id="UP000001357">
    <property type="component" value="Unassembled WGS sequence"/>
</dbReference>
<accession>A9VCC6</accession>
<evidence type="ECO:0000256" key="5">
    <source>
        <dbReference type="SAM" id="Phobius"/>
    </source>
</evidence>
<protein>
    <recommendedName>
        <fullName evidence="6">ABC transmembrane type-1 domain-containing protein</fullName>
    </recommendedName>
</protein>
<dbReference type="GeneID" id="5895637"/>